<dbReference type="Proteomes" id="UP000002943">
    <property type="component" value="Unassembled WGS sequence"/>
</dbReference>
<keyword evidence="5" id="KW-0998">Cell outer membrane</keyword>
<feature type="transmembrane region" description="Helical" evidence="7">
    <location>
        <begin position="36"/>
        <end position="59"/>
    </location>
</feature>
<gene>
    <name evidence="8" type="ORF">VIBC2010_05930</name>
</gene>
<comment type="subcellular location">
    <subcellularLocation>
        <location evidence="1">Cell outer membrane</location>
        <topology evidence="1">Lipid-anchor</topology>
    </subcellularLocation>
</comment>
<dbReference type="NCBIfam" id="NF047847">
    <property type="entry name" value="SS_mature_LptM"/>
    <property type="match status" value="1"/>
</dbReference>
<dbReference type="STRING" id="796620.VIBC2010_05930"/>
<dbReference type="EMBL" id="AEIU01000089">
    <property type="protein sequence ID" value="EFP95670.1"/>
    <property type="molecule type" value="Genomic_DNA"/>
</dbReference>
<keyword evidence="6" id="KW-0449">Lipoprotein</keyword>
<evidence type="ECO:0000256" key="5">
    <source>
        <dbReference type="ARBA" id="ARBA00023237"/>
    </source>
</evidence>
<dbReference type="OrthoDB" id="8550022at2"/>
<protein>
    <recommendedName>
        <fullName evidence="10">Lipopeptide</fullName>
    </recommendedName>
</protein>
<dbReference type="InterPro" id="IPR032831">
    <property type="entry name" value="LptM_cons"/>
</dbReference>
<keyword evidence="4" id="KW-0564">Palmitate</keyword>
<evidence type="ECO:0000256" key="2">
    <source>
        <dbReference type="ARBA" id="ARBA00022729"/>
    </source>
</evidence>
<dbReference type="GO" id="GO:0009279">
    <property type="term" value="C:cell outer membrane"/>
    <property type="evidence" value="ECO:0007669"/>
    <property type="project" value="UniProtKB-SubCell"/>
</dbReference>
<organism evidence="8 9">
    <name type="scientific">Vibrio caribbeanicus ATCC BAA-2122</name>
    <dbReference type="NCBI Taxonomy" id="796620"/>
    <lineage>
        <taxon>Bacteria</taxon>
        <taxon>Pseudomonadati</taxon>
        <taxon>Pseudomonadota</taxon>
        <taxon>Gammaproteobacteria</taxon>
        <taxon>Vibrionales</taxon>
        <taxon>Vibrionaceae</taxon>
        <taxon>Vibrio</taxon>
    </lineage>
</organism>
<dbReference type="eggNOG" id="COG5567">
    <property type="taxonomic scope" value="Bacteria"/>
</dbReference>
<accession>E3BMP3</accession>
<evidence type="ECO:0008006" key="10">
    <source>
        <dbReference type="Google" id="ProtNLM"/>
    </source>
</evidence>
<dbReference type="AlphaFoldDB" id="E3BMP3"/>
<evidence type="ECO:0000256" key="7">
    <source>
        <dbReference type="SAM" id="Phobius"/>
    </source>
</evidence>
<evidence type="ECO:0000256" key="4">
    <source>
        <dbReference type="ARBA" id="ARBA00023139"/>
    </source>
</evidence>
<keyword evidence="3 7" id="KW-0472">Membrane</keyword>
<name>E3BMP3_9VIBR</name>
<evidence type="ECO:0000256" key="6">
    <source>
        <dbReference type="ARBA" id="ARBA00023288"/>
    </source>
</evidence>
<evidence type="ECO:0000256" key="1">
    <source>
        <dbReference type="ARBA" id="ARBA00004459"/>
    </source>
</evidence>
<keyword evidence="7" id="KW-0812">Transmembrane</keyword>
<keyword evidence="9" id="KW-1185">Reference proteome</keyword>
<evidence type="ECO:0000313" key="9">
    <source>
        <dbReference type="Proteomes" id="UP000002943"/>
    </source>
</evidence>
<comment type="caution">
    <text evidence="8">The sequence shown here is derived from an EMBL/GenBank/DDBJ whole genome shotgun (WGS) entry which is preliminary data.</text>
</comment>
<sequence>MKFSIVHLACPIAFLDCGAIIEGIDIIITIQTMKKLLFTLFILSVVGLVGCGQTGPLYMPDDAQKNEQTSQ</sequence>
<dbReference type="Pfam" id="PF13627">
    <property type="entry name" value="LptM_cons"/>
    <property type="match status" value="1"/>
</dbReference>
<reference evidence="8 9" key="1">
    <citation type="journal article" date="2012" name="Int. J. Syst. Evol. Microbiol.">
        <title>Vibrio caribbeanicus sp. nov., isolated from the marine sponge Scleritoderma cyanea.</title>
        <authorList>
            <person name="Hoffmann M."/>
            <person name="Monday S.R."/>
            <person name="Allard M.W."/>
            <person name="Strain E.A."/>
            <person name="Whittaker P."/>
            <person name="Naum M."/>
            <person name="McCarthy P.J."/>
            <person name="Lopez J.V."/>
            <person name="Fischer M."/>
            <person name="Brown E.W."/>
        </authorList>
    </citation>
    <scope>NUCLEOTIDE SEQUENCE [LARGE SCALE GENOMIC DNA]</scope>
    <source>
        <strain evidence="8 9">ATCC BAA-2122</strain>
    </source>
</reference>
<keyword evidence="2" id="KW-0732">Signal</keyword>
<evidence type="ECO:0000256" key="3">
    <source>
        <dbReference type="ARBA" id="ARBA00023136"/>
    </source>
</evidence>
<proteinExistence type="predicted"/>
<evidence type="ECO:0000313" key="8">
    <source>
        <dbReference type="EMBL" id="EFP95670.1"/>
    </source>
</evidence>
<keyword evidence="7" id="KW-1133">Transmembrane helix</keyword>